<comment type="subcellular location">
    <subcellularLocation>
        <location evidence="2">Bacterial microcompartment</location>
    </subcellularLocation>
</comment>
<comment type="caution">
    <text evidence="6">The sequence shown here is derived from an EMBL/GenBank/DDBJ whole genome shotgun (WGS) entry which is preliminary data.</text>
</comment>
<evidence type="ECO:0000256" key="4">
    <source>
        <dbReference type="PROSITE-ProRule" id="PRU01278"/>
    </source>
</evidence>
<evidence type="ECO:0000313" key="6">
    <source>
        <dbReference type="EMBL" id="TLV21363.1"/>
    </source>
</evidence>
<dbReference type="PANTHER" id="PTHR33941">
    <property type="entry name" value="PROPANEDIOL UTILIZATION PROTEIN PDUA"/>
    <property type="match status" value="1"/>
</dbReference>
<keyword evidence="7" id="KW-1185">Reference proteome</keyword>
<protein>
    <submittedName>
        <fullName evidence="6">BMC domain-containing protein</fullName>
    </submittedName>
</protein>
<comment type="pathway">
    <text evidence="1">Polyol metabolism; 1,2-propanediol degradation.</text>
</comment>
<dbReference type="PROSITE" id="PS51930">
    <property type="entry name" value="BMC_2"/>
    <property type="match status" value="1"/>
</dbReference>
<dbReference type="RefSeq" id="WP_138360125.1">
    <property type="nucleotide sequence ID" value="NZ_JBCIVH010000012.1"/>
</dbReference>
<proteinExistence type="inferred from homology"/>
<dbReference type="InterPro" id="IPR044872">
    <property type="entry name" value="CcmK/CsoS1_BMC"/>
</dbReference>
<dbReference type="AlphaFoldDB" id="A0A5R9LKZ2"/>
<evidence type="ECO:0000256" key="1">
    <source>
        <dbReference type="ARBA" id="ARBA00004836"/>
    </source>
</evidence>
<dbReference type="SMART" id="SM00877">
    <property type="entry name" value="BMC"/>
    <property type="match status" value="1"/>
</dbReference>
<dbReference type="PANTHER" id="PTHR33941:SF11">
    <property type="entry name" value="BACTERIAL MICROCOMPARTMENT SHELL PROTEIN PDUJ"/>
    <property type="match status" value="1"/>
</dbReference>
<dbReference type="Gene3D" id="3.30.70.1710">
    <property type="match status" value="1"/>
</dbReference>
<dbReference type="InterPro" id="IPR050575">
    <property type="entry name" value="BMC_shell"/>
</dbReference>
<dbReference type="SUPFAM" id="SSF143414">
    <property type="entry name" value="CcmK-like"/>
    <property type="match status" value="1"/>
</dbReference>
<dbReference type="InterPro" id="IPR037233">
    <property type="entry name" value="CcmK-like_sf"/>
</dbReference>
<evidence type="ECO:0000256" key="2">
    <source>
        <dbReference type="ARBA" id="ARBA00024322"/>
    </source>
</evidence>
<reference evidence="6 7" key="1">
    <citation type="submission" date="2019-05" db="EMBL/GenBank/DDBJ databases">
        <title>Genome sequence of Klebsiella sp strain TOUT106.</title>
        <authorList>
            <person name="Rahi P."/>
            <person name="Chaudhari D."/>
        </authorList>
    </citation>
    <scope>NUCLEOTIDE SEQUENCE [LARGE SCALE GENOMIC DNA]</scope>
    <source>
        <strain evidence="6 7">TOUT106</strain>
    </source>
</reference>
<dbReference type="GO" id="GO:0031469">
    <property type="term" value="C:bacterial microcompartment"/>
    <property type="evidence" value="ECO:0007669"/>
    <property type="project" value="UniProtKB-SubCell"/>
</dbReference>
<feature type="domain" description="BMC" evidence="5">
    <location>
        <begin position="11"/>
        <end position="96"/>
    </location>
</feature>
<dbReference type="EMBL" id="VCHQ01000008">
    <property type="protein sequence ID" value="TLV21363.1"/>
    <property type="molecule type" value="Genomic_DNA"/>
</dbReference>
<dbReference type="InterPro" id="IPR000249">
    <property type="entry name" value="BMC_dom"/>
</dbReference>
<name>A0A5R9LKZ2_9ENTR</name>
<keyword evidence="3" id="KW-1283">Bacterial microcompartment</keyword>
<gene>
    <name evidence="6" type="ORF">FE839_06990</name>
</gene>
<accession>A0A5R9LKZ2</accession>
<evidence type="ECO:0000256" key="3">
    <source>
        <dbReference type="ARBA" id="ARBA00024446"/>
    </source>
</evidence>
<organism evidence="6 7">
    <name type="scientific">Klebsiella indica</name>
    <dbReference type="NCBI Taxonomy" id="2582917"/>
    <lineage>
        <taxon>Bacteria</taxon>
        <taxon>Pseudomonadati</taxon>
        <taxon>Pseudomonadota</taxon>
        <taxon>Gammaproteobacteria</taxon>
        <taxon>Enterobacterales</taxon>
        <taxon>Enterobacteriaceae</taxon>
        <taxon>Klebsiella/Raoultella group</taxon>
        <taxon>Klebsiella</taxon>
    </lineage>
</organism>
<dbReference type="Pfam" id="PF00936">
    <property type="entry name" value="BMC"/>
    <property type="match status" value="1"/>
</dbReference>
<comment type="similarity">
    <text evidence="4">Belongs to the bacterial microcompartments protein family.</text>
</comment>
<dbReference type="Proteomes" id="UP000307430">
    <property type="component" value="Unassembled WGS sequence"/>
</dbReference>
<sequence length="168" mass="17491">MANKEHCVKQSLGLLEVCGLALAISCADIMAKSASITLLALEKTNGSGWMVIKITGDVASVQAAITTGVHFAERQNGLVAHNVIARPGEGILPAAPPPPPAMEPEATASETVDVVSETPVDTFVEAPVEEAPQKSSLVSCNLCLDPKCPRQKGEPRSLCIHSGKRGEA</sequence>
<evidence type="ECO:0000313" key="7">
    <source>
        <dbReference type="Proteomes" id="UP000307430"/>
    </source>
</evidence>
<evidence type="ECO:0000259" key="5">
    <source>
        <dbReference type="PROSITE" id="PS51930"/>
    </source>
</evidence>
<dbReference type="CDD" id="cd07056">
    <property type="entry name" value="BMC_PduK"/>
    <property type="match status" value="1"/>
</dbReference>